<evidence type="ECO:0008006" key="3">
    <source>
        <dbReference type="Google" id="ProtNLM"/>
    </source>
</evidence>
<evidence type="ECO:0000313" key="2">
    <source>
        <dbReference type="Proteomes" id="UP001530377"/>
    </source>
</evidence>
<protein>
    <recommendedName>
        <fullName evidence="3">Glycosyltransferase family 92 protein</fullName>
    </recommendedName>
</protein>
<dbReference type="Pfam" id="PF13704">
    <property type="entry name" value="Glyco_tranf_2_4"/>
    <property type="match status" value="1"/>
</dbReference>
<proteinExistence type="predicted"/>
<dbReference type="EMBL" id="JALLPB020000208">
    <property type="protein sequence ID" value="KAL3815270.1"/>
    <property type="molecule type" value="Genomic_DNA"/>
</dbReference>
<reference evidence="1 2" key="1">
    <citation type="submission" date="2024-10" db="EMBL/GenBank/DDBJ databases">
        <title>Updated reference genomes for cyclostephanoid diatoms.</title>
        <authorList>
            <person name="Roberts W.R."/>
            <person name="Alverson A.J."/>
        </authorList>
    </citation>
    <scope>NUCLEOTIDE SEQUENCE [LARGE SCALE GENOMIC DNA]</scope>
    <source>
        <strain evidence="1 2">AJA228-03</strain>
    </source>
</reference>
<evidence type="ECO:0000313" key="1">
    <source>
        <dbReference type="EMBL" id="KAL3815270.1"/>
    </source>
</evidence>
<accession>A0ABD3RQQ1</accession>
<comment type="caution">
    <text evidence="1">The sequence shown here is derived from an EMBL/GenBank/DDBJ whole genome shotgun (WGS) entry which is preliminary data.</text>
</comment>
<sequence length="390" mass="44079">MAPQKKRKLWLSSSTFQLLLSLLFGCIVAIYSFDVPLLREIYASKGQHPTTDQRSFAPSHRDFLTEPITSLEDAALRASATSNITAAVCHPTLFGNITLNRILSFVSFYRLLGFGHIFFWYEEESLAWSPTSSFLGNLSYVTLSPNSHSQRGGYHGQNEVQHSCRTEAQFGASYDWVLVVDADEFLWLGPNVTTIQDFVVQTPHITYYSFGKWQYSTNRAISITEEDDAGFGLDNLPFTLGRYCYSRPNSYSCPDWQGRSKILSMPSRYPEAIGVHGSSDILSSRGHEAVHYDHHEAHIKEWPGVAEAPHGQSIRPLEFVSKRMTEMHLARGGVAQVKEPRTYTESKDVYLGVHWQAEAYPILPNGTLLLMYDDRLSTWFRSVAANLRCA</sequence>
<dbReference type="Proteomes" id="UP001530377">
    <property type="component" value="Unassembled WGS sequence"/>
</dbReference>
<dbReference type="PROSITE" id="PS51257">
    <property type="entry name" value="PROKAR_LIPOPROTEIN"/>
    <property type="match status" value="1"/>
</dbReference>
<keyword evidence="2" id="KW-1185">Reference proteome</keyword>
<dbReference type="AlphaFoldDB" id="A0ABD3RQQ1"/>
<organism evidence="1 2">
    <name type="scientific">Cyclostephanos tholiformis</name>
    <dbReference type="NCBI Taxonomy" id="382380"/>
    <lineage>
        <taxon>Eukaryota</taxon>
        <taxon>Sar</taxon>
        <taxon>Stramenopiles</taxon>
        <taxon>Ochrophyta</taxon>
        <taxon>Bacillariophyta</taxon>
        <taxon>Coscinodiscophyceae</taxon>
        <taxon>Thalassiosirophycidae</taxon>
        <taxon>Stephanodiscales</taxon>
        <taxon>Stephanodiscaceae</taxon>
        <taxon>Cyclostephanos</taxon>
    </lineage>
</organism>
<gene>
    <name evidence="1" type="ORF">ACHAXA_001882</name>
</gene>
<name>A0ABD3RQQ1_9STRA</name>